<feature type="signal peptide" evidence="3">
    <location>
        <begin position="1"/>
        <end position="19"/>
    </location>
</feature>
<feature type="chain" id="PRO_5046262382" description="Yeast cell wall synthesis Kre9/Knh1-like N-terminal domain-containing protein" evidence="3">
    <location>
        <begin position="20"/>
        <end position="262"/>
    </location>
</feature>
<organism evidence="5 6">
    <name type="scientific">Diaporthe eres</name>
    <name type="common">Phomopsis oblonga</name>
    <dbReference type="NCBI Taxonomy" id="83184"/>
    <lineage>
        <taxon>Eukaryota</taxon>
        <taxon>Fungi</taxon>
        <taxon>Dikarya</taxon>
        <taxon>Ascomycota</taxon>
        <taxon>Pezizomycotina</taxon>
        <taxon>Sordariomycetes</taxon>
        <taxon>Sordariomycetidae</taxon>
        <taxon>Diaporthales</taxon>
        <taxon>Diaporthaceae</taxon>
        <taxon>Diaporthe</taxon>
        <taxon>Diaporthe eres species complex</taxon>
    </lineage>
</organism>
<comment type="caution">
    <text evidence="5">The sequence shown here is derived from an EMBL/GenBank/DDBJ whole genome shotgun (WGS) entry which is preliminary data.</text>
</comment>
<keyword evidence="1 3" id="KW-0732">Signal</keyword>
<accession>A0ABR1PPS6</accession>
<sequence>MQFSFYAATCLALVSRAFAQTEGFDAITAPTKDQILAAGTTSTVTWEYKPEYAGTVTITLLQGATPETLQLGSAIANLTISLRLTKQLAGIDNSAGSFSWSIPSSLGADATYGLKISFDSNPATFQYSFPFHISASSGSSSSSSISSSISISSSVSVPVSSSASSASVSSTSASSSLSSVSTTAPTTSAPTTFPTLTPTGGSGVNTTSTATGTTLTSKVTPTGTGSGTPSSSSSAVATAGAAKVVAGSFAAMGGLAAALFAL</sequence>
<evidence type="ECO:0000313" key="6">
    <source>
        <dbReference type="Proteomes" id="UP001430848"/>
    </source>
</evidence>
<dbReference type="InterPro" id="IPR052982">
    <property type="entry name" value="SRP1/TIP1-like"/>
</dbReference>
<evidence type="ECO:0000256" key="2">
    <source>
        <dbReference type="SAM" id="MobiDB-lite"/>
    </source>
</evidence>
<reference evidence="5 6" key="1">
    <citation type="submission" date="2024-02" db="EMBL/GenBank/DDBJ databases">
        <title>De novo assembly and annotation of 12 fungi associated with fruit tree decline syndrome in Ontario, Canada.</title>
        <authorList>
            <person name="Sulman M."/>
            <person name="Ellouze W."/>
            <person name="Ilyukhin E."/>
        </authorList>
    </citation>
    <scope>NUCLEOTIDE SEQUENCE [LARGE SCALE GENOMIC DNA]</scope>
    <source>
        <strain evidence="5 6">M169</strain>
    </source>
</reference>
<dbReference type="Pfam" id="PF10342">
    <property type="entry name" value="Kre9_KNH"/>
    <property type="match status" value="1"/>
</dbReference>
<evidence type="ECO:0000313" key="5">
    <source>
        <dbReference type="EMBL" id="KAK7741427.1"/>
    </source>
</evidence>
<dbReference type="InterPro" id="IPR018466">
    <property type="entry name" value="Kre9/Knh1-like_N"/>
</dbReference>
<feature type="domain" description="Yeast cell wall synthesis Kre9/Knh1-like N-terminal" evidence="4">
    <location>
        <begin position="30"/>
        <end position="133"/>
    </location>
</feature>
<name>A0ABR1PPS6_DIAER</name>
<dbReference type="EMBL" id="JAKNSF020000002">
    <property type="protein sequence ID" value="KAK7741427.1"/>
    <property type="molecule type" value="Genomic_DNA"/>
</dbReference>
<evidence type="ECO:0000256" key="3">
    <source>
        <dbReference type="SAM" id="SignalP"/>
    </source>
</evidence>
<dbReference type="Proteomes" id="UP001430848">
    <property type="component" value="Unassembled WGS sequence"/>
</dbReference>
<evidence type="ECO:0000259" key="4">
    <source>
        <dbReference type="Pfam" id="PF10342"/>
    </source>
</evidence>
<dbReference type="PANTHER" id="PTHR40633:SF1">
    <property type="entry name" value="GPI ANCHORED SERINE-THREONINE RICH PROTEIN (AFU_ORTHOLOGUE AFUA_1G03630)"/>
    <property type="match status" value="1"/>
</dbReference>
<gene>
    <name evidence="5" type="ORF">SLS63_000981</name>
</gene>
<feature type="region of interest" description="Disordered" evidence="2">
    <location>
        <begin position="170"/>
        <end position="234"/>
    </location>
</feature>
<evidence type="ECO:0000256" key="1">
    <source>
        <dbReference type="ARBA" id="ARBA00022729"/>
    </source>
</evidence>
<proteinExistence type="predicted"/>
<keyword evidence="6" id="KW-1185">Reference proteome</keyword>
<protein>
    <recommendedName>
        <fullName evidence="4">Yeast cell wall synthesis Kre9/Knh1-like N-terminal domain-containing protein</fullName>
    </recommendedName>
</protein>
<dbReference type="PANTHER" id="PTHR40633">
    <property type="entry name" value="MATRIX PROTEIN, PUTATIVE (AFU_ORTHOLOGUE AFUA_8G05410)-RELATED"/>
    <property type="match status" value="1"/>
</dbReference>